<dbReference type="CDD" id="cd00383">
    <property type="entry name" value="trans_reg_C"/>
    <property type="match status" value="1"/>
</dbReference>
<dbReference type="PANTHER" id="PTHR48111:SF50">
    <property type="entry name" value="KDP OPERON TRANSCRIPTIONAL REGULATORY PROTEIN KDPE"/>
    <property type="match status" value="1"/>
</dbReference>
<dbReference type="AlphaFoldDB" id="A0A562ZF85"/>
<dbReference type="SMART" id="SM00862">
    <property type="entry name" value="Trans_reg_C"/>
    <property type="match status" value="1"/>
</dbReference>
<dbReference type="GO" id="GO:0000156">
    <property type="term" value="F:phosphorelay response regulator activity"/>
    <property type="evidence" value="ECO:0007669"/>
    <property type="project" value="TreeGrafter"/>
</dbReference>
<dbReference type="EMBL" id="VOBQ01000028">
    <property type="protein sequence ID" value="TWO65520.1"/>
    <property type="molecule type" value="Genomic_DNA"/>
</dbReference>
<dbReference type="Pfam" id="PF00486">
    <property type="entry name" value="Trans_reg_C"/>
    <property type="match status" value="1"/>
</dbReference>
<name>A0A562ZF85_9BURK</name>
<evidence type="ECO:0000259" key="5">
    <source>
        <dbReference type="PROSITE" id="PS51755"/>
    </source>
</evidence>
<evidence type="ECO:0000256" key="1">
    <source>
        <dbReference type="ARBA" id="ARBA00023125"/>
    </source>
</evidence>
<organism evidence="6 7">
    <name type="scientific">Caenimonas sedimenti</name>
    <dbReference type="NCBI Taxonomy" id="2596921"/>
    <lineage>
        <taxon>Bacteria</taxon>
        <taxon>Pseudomonadati</taxon>
        <taxon>Pseudomonadota</taxon>
        <taxon>Betaproteobacteria</taxon>
        <taxon>Burkholderiales</taxon>
        <taxon>Comamonadaceae</taxon>
        <taxon>Caenimonas</taxon>
    </lineage>
</organism>
<dbReference type="Proteomes" id="UP000318199">
    <property type="component" value="Unassembled WGS sequence"/>
</dbReference>
<dbReference type="InterPro" id="IPR001789">
    <property type="entry name" value="Sig_transdc_resp-reg_receiver"/>
</dbReference>
<dbReference type="GO" id="GO:0000976">
    <property type="term" value="F:transcription cis-regulatory region binding"/>
    <property type="evidence" value="ECO:0007669"/>
    <property type="project" value="TreeGrafter"/>
</dbReference>
<keyword evidence="1 3" id="KW-0238">DNA-binding</keyword>
<dbReference type="InterPro" id="IPR036388">
    <property type="entry name" value="WH-like_DNA-bd_sf"/>
</dbReference>
<dbReference type="GO" id="GO:0005829">
    <property type="term" value="C:cytosol"/>
    <property type="evidence" value="ECO:0007669"/>
    <property type="project" value="TreeGrafter"/>
</dbReference>
<feature type="domain" description="Response regulatory" evidence="4">
    <location>
        <begin position="7"/>
        <end position="120"/>
    </location>
</feature>
<dbReference type="GO" id="GO:0032993">
    <property type="term" value="C:protein-DNA complex"/>
    <property type="evidence" value="ECO:0007669"/>
    <property type="project" value="TreeGrafter"/>
</dbReference>
<evidence type="ECO:0000313" key="7">
    <source>
        <dbReference type="Proteomes" id="UP000318199"/>
    </source>
</evidence>
<evidence type="ECO:0000256" key="2">
    <source>
        <dbReference type="PROSITE-ProRule" id="PRU00169"/>
    </source>
</evidence>
<proteinExistence type="predicted"/>
<dbReference type="PROSITE" id="PS50110">
    <property type="entry name" value="RESPONSE_REGULATORY"/>
    <property type="match status" value="1"/>
</dbReference>
<keyword evidence="2" id="KW-0597">Phosphoprotein</keyword>
<dbReference type="Gene3D" id="1.10.10.10">
    <property type="entry name" value="Winged helix-like DNA-binding domain superfamily/Winged helix DNA-binding domain"/>
    <property type="match status" value="1"/>
</dbReference>
<comment type="caution">
    <text evidence="6">The sequence shown here is derived from an EMBL/GenBank/DDBJ whole genome shotgun (WGS) entry which is preliminary data.</text>
</comment>
<accession>A0A562ZF85</accession>
<feature type="domain" description="OmpR/PhoB-type" evidence="5">
    <location>
        <begin position="131"/>
        <end position="230"/>
    </location>
</feature>
<evidence type="ECO:0000256" key="3">
    <source>
        <dbReference type="PROSITE-ProRule" id="PRU01091"/>
    </source>
</evidence>
<feature type="DNA-binding region" description="OmpR/PhoB-type" evidence="3">
    <location>
        <begin position="131"/>
        <end position="230"/>
    </location>
</feature>
<gene>
    <name evidence="6" type="ORF">FN976_27320</name>
</gene>
<dbReference type="Pfam" id="PF00072">
    <property type="entry name" value="Response_reg"/>
    <property type="match status" value="1"/>
</dbReference>
<protein>
    <submittedName>
        <fullName evidence="6">Response regulator</fullName>
    </submittedName>
</protein>
<feature type="modified residue" description="4-aspartylphosphate" evidence="2">
    <location>
        <position position="56"/>
    </location>
</feature>
<evidence type="ECO:0000313" key="6">
    <source>
        <dbReference type="EMBL" id="TWO65520.1"/>
    </source>
</evidence>
<dbReference type="SUPFAM" id="SSF52172">
    <property type="entry name" value="CheY-like"/>
    <property type="match status" value="1"/>
</dbReference>
<evidence type="ECO:0000259" key="4">
    <source>
        <dbReference type="PROSITE" id="PS50110"/>
    </source>
</evidence>
<dbReference type="Gene3D" id="3.40.50.2300">
    <property type="match status" value="1"/>
</dbReference>
<dbReference type="GO" id="GO:0006355">
    <property type="term" value="P:regulation of DNA-templated transcription"/>
    <property type="evidence" value="ECO:0007669"/>
    <property type="project" value="InterPro"/>
</dbReference>
<sequence>MSARGAQILLLEDEEQIRRFLVTSLEAEGHVVLEAGTAALATQLAANRRIDVYLVDLGLPDLDGVEFIRRLRQWTQRPVIVLSARSQEREKVEALDAGADDYLTKPFGAAELHARLRVALRHAAQTSQGGESVLRIGALRIDLQAGAVYRAGELVRLTATEWRLLEALARRADRVVTATQLLRDVWGPGRSEHGHYLRIYMRQLRQKLEADPGRPRVLLTETGVGYRLVAGVTDGSPG</sequence>
<dbReference type="InterPro" id="IPR039420">
    <property type="entry name" value="WalR-like"/>
</dbReference>
<dbReference type="PROSITE" id="PS51755">
    <property type="entry name" value="OMPR_PHOB"/>
    <property type="match status" value="1"/>
</dbReference>
<dbReference type="CDD" id="cd17620">
    <property type="entry name" value="REC_OmpR_KdpE-like"/>
    <property type="match status" value="1"/>
</dbReference>
<reference evidence="6 7" key="1">
    <citation type="submission" date="2019-07" db="EMBL/GenBank/DDBJ databases">
        <title>Caenimonas sedimenti sp. nov., isolated from activated sludge.</title>
        <authorList>
            <person name="Xu J."/>
        </authorList>
    </citation>
    <scope>NUCLEOTIDE SEQUENCE [LARGE SCALE GENOMIC DNA]</scope>
    <source>
        <strain evidence="6 7">HX-9-20</strain>
    </source>
</reference>
<dbReference type="InterPro" id="IPR001867">
    <property type="entry name" value="OmpR/PhoB-type_DNA-bd"/>
</dbReference>
<keyword evidence="7" id="KW-1185">Reference proteome</keyword>
<dbReference type="PANTHER" id="PTHR48111">
    <property type="entry name" value="REGULATOR OF RPOS"/>
    <property type="match status" value="1"/>
</dbReference>
<dbReference type="RefSeq" id="WP_145896995.1">
    <property type="nucleotide sequence ID" value="NZ_VOBQ01000028.1"/>
</dbReference>
<dbReference type="SMART" id="SM00448">
    <property type="entry name" value="REC"/>
    <property type="match status" value="1"/>
</dbReference>
<dbReference type="InterPro" id="IPR011006">
    <property type="entry name" value="CheY-like_superfamily"/>
</dbReference>
<dbReference type="OrthoDB" id="9802426at2"/>